<dbReference type="AlphaFoldDB" id="B8MUK4"/>
<dbReference type="OrthoDB" id="4357294at2759"/>
<dbReference type="SUPFAM" id="SSF53098">
    <property type="entry name" value="Ribonuclease H-like"/>
    <property type="match status" value="1"/>
</dbReference>
<dbReference type="OMA" id="AMDIWIC"/>
<evidence type="ECO:0000313" key="5">
    <source>
        <dbReference type="Proteomes" id="UP000001745"/>
    </source>
</evidence>
<dbReference type="EMBL" id="EQ962661">
    <property type="protein sequence ID" value="EED11672.1"/>
    <property type="molecule type" value="Genomic_DNA"/>
</dbReference>
<dbReference type="InterPro" id="IPR012337">
    <property type="entry name" value="RNaseH-like_sf"/>
</dbReference>
<gene>
    <name evidence="4" type="ORF">TSTA_108580</name>
</gene>
<dbReference type="RefSeq" id="XP_002488428.1">
    <property type="nucleotide sequence ID" value="XM_002488383.1"/>
</dbReference>
<dbReference type="CDD" id="cd01650">
    <property type="entry name" value="RT_nLTR_like"/>
    <property type="match status" value="1"/>
</dbReference>
<dbReference type="InterPro" id="IPR002156">
    <property type="entry name" value="RNaseH_domain"/>
</dbReference>
<dbReference type="Proteomes" id="UP000001745">
    <property type="component" value="Unassembled WGS sequence"/>
</dbReference>
<dbReference type="InterPro" id="IPR036397">
    <property type="entry name" value="RNaseH_sf"/>
</dbReference>
<feature type="domain" description="Reverse transcriptase" evidence="2">
    <location>
        <begin position="118"/>
        <end position="395"/>
    </location>
</feature>
<dbReference type="Pfam" id="PF00078">
    <property type="entry name" value="RVT_1"/>
    <property type="match status" value="1"/>
</dbReference>
<feature type="region of interest" description="Disordered" evidence="1">
    <location>
        <begin position="730"/>
        <end position="753"/>
    </location>
</feature>
<dbReference type="GO" id="GO:0004523">
    <property type="term" value="F:RNA-DNA hybrid ribonuclease activity"/>
    <property type="evidence" value="ECO:0007669"/>
    <property type="project" value="InterPro"/>
</dbReference>
<dbReference type="Gene3D" id="3.30.420.10">
    <property type="entry name" value="Ribonuclease H-like superfamily/Ribonuclease H"/>
    <property type="match status" value="1"/>
</dbReference>
<dbReference type="PROSITE" id="PS50878">
    <property type="entry name" value="RT_POL"/>
    <property type="match status" value="1"/>
</dbReference>
<dbReference type="InterPro" id="IPR000477">
    <property type="entry name" value="RT_dom"/>
</dbReference>
<dbReference type="eggNOG" id="KOG1075">
    <property type="taxonomic scope" value="Eukaryota"/>
</dbReference>
<dbReference type="VEuPathDB" id="FungiDB:TSTA_108580"/>
<evidence type="ECO:0000259" key="2">
    <source>
        <dbReference type="PROSITE" id="PS50878"/>
    </source>
</evidence>
<dbReference type="Pfam" id="PF00075">
    <property type="entry name" value="RNase_H"/>
    <property type="match status" value="1"/>
</dbReference>
<dbReference type="CDD" id="cd09276">
    <property type="entry name" value="Rnase_HI_RT_non_LTR"/>
    <property type="match status" value="1"/>
</dbReference>
<dbReference type="PhylomeDB" id="B8MUK4"/>
<feature type="domain" description="RNase H type-1" evidence="3">
    <location>
        <begin position="595"/>
        <end position="741"/>
    </location>
</feature>
<dbReference type="HOGENOM" id="CLU_000680_26_3_1"/>
<dbReference type="GO" id="GO:0003676">
    <property type="term" value="F:nucleic acid binding"/>
    <property type="evidence" value="ECO:0007669"/>
    <property type="project" value="InterPro"/>
</dbReference>
<dbReference type="PROSITE" id="PS50879">
    <property type="entry name" value="RNASE_H_1"/>
    <property type="match status" value="1"/>
</dbReference>
<dbReference type="PANTHER" id="PTHR33481:SF1">
    <property type="entry name" value="ENDONUCLEASE_EXONUCLEASE_PHOSPHATASE DOMAIN-CONTAINING PROTEIN-RELATED"/>
    <property type="match status" value="1"/>
</dbReference>
<accession>B8MUK4</accession>
<organism evidence="4 5">
    <name type="scientific">Talaromyces stipitatus (strain ATCC 10500 / CBS 375.48 / QM 6759 / NRRL 1006)</name>
    <name type="common">Penicillium stipitatum</name>
    <dbReference type="NCBI Taxonomy" id="441959"/>
    <lineage>
        <taxon>Eukaryota</taxon>
        <taxon>Fungi</taxon>
        <taxon>Dikarya</taxon>
        <taxon>Ascomycota</taxon>
        <taxon>Pezizomycotina</taxon>
        <taxon>Eurotiomycetes</taxon>
        <taxon>Eurotiomycetidae</taxon>
        <taxon>Eurotiales</taxon>
        <taxon>Trichocomaceae</taxon>
        <taxon>Talaromyces</taxon>
        <taxon>Talaromyces sect. Talaromyces</taxon>
    </lineage>
</organism>
<reference evidence="5" key="1">
    <citation type="journal article" date="2015" name="Genome Announc.">
        <title>Genome sequence of the AIDS-associated pathogen Penicillium marneffei (ATCC18224) and its near taxonomic relative Talaromyces stipitatus (ATCC10500).</title>
        <authorList>
            <person name="Nierman W.C."/>
            <person name="Fedorova-Abrams N.D."/>
            <person name="Andrianopoulos A."/>
        </authorList>
    </citation>
    <scope>NUCLEOTIDE SEQUENCE [LARGE SCALE GENOMIC DNA]</scope>
    <source>
        <strain evidence="5">ATCC 10500 / CBS 375.48 / QM 6759 / NRRL 1006</strain>
    </source>
</reference>
<evidence type="ECO:0000313" key="4">
    <source>
        <dbReference type="EMBL" id="EED11672.1"/>
    </source>
</evidence>
<dbReference type="STRING" id="441959.B8MUK4"/>
<keyword evidence="5" id="KW-1185">Reference proteome</keyword>
<dbReference type="InParanoid" id="B8MUK4"/>
<dbReference type="GeneID" id="8103114"/>
<evidence type="ECO:0000256" key="1">
    <source>
        <dbReference type="SAM" id="MobiDB-lite"/>
    </source>
</evidence>
<name>B8MUK4_TALSN</name>
<feature type="compositionally biased region" description="Low complexity" evidence="1">
    <location>
        <begin position="732"/>
        <end position="742"/>
    </location>
</feature>
<protein>
    <submittedName>
        <fullName evidence="4">Transposon I factor, putative</fullName>
    </submittedName>
</protein>
<proteinExistence type="predicted"/>
<sequence length="897" mass="99042">MKDVFDMSKWHKSTGTFRSPPLKDPLRPSSLPAVTIHEKRDVLVRNLLQNSAEAGDIPLDSPAVPITSLYFPDISMSQVEESILQAGNTAPGADEIPTCILKVARPLIKDKVQMLYQGCLKIGYHPKCFRHAILAIIQKPKKTDWSSPRSYRPIALLSVLGKGLERLVARNMAWISIHYKVLARQQFGALPLRSANDLTTCLTHDVEQALNQGMTASLLTLDVKGAFDAVLPGRLIRRLREQGWPTNLVLWIASFATGRSVQIRLDGEIGPSTDIACGLPQGSPVSGILFMLYIAPLFRLGNPRNKFGYADDAANLAISTSLATNCEALSDSLQEALNWGAAEGITFAPDKYELLHFSRRKADQDPTCTPSVKAGSITVSENTKRLYLRWLGILYDKKLTFKWHVGETASKALTVANALRSLGNTARGVKPYLLQQAVLACVLHKAYYGAETWWPGRTRPGPTQTSNRVGEHLKKLTKVVLTAQEQSFQFSAQPQYLSFTGNRIALLATVRLRRLDPYHPLRRRAEQVASNSRQTSRFARRILALPNSEQINPLQHAPWHPRETRENAQARIGAPMGRSKEQAAADFIAFQRTIPSSDIIIFSDGSRLVDGRAGGGYIGFQAHNQFLRSSLSYGHGKEVFDAEAEAALAGAQAAIAYPTAQFATNLWICLDNLEVATRLLSPSTGSSQEAFESFRTLAAGWPLRERLPHTKSGSVQIRWVPGHTKIPENEAADSAAKEGAASTPPSPCKSSYASLKRHAKTQSLSAAQTRWQTIAPQTYQDLEITTSPKRPGELQLNRLDLGHIIAARTGHGDFADYHERFNHDDAHLLCRCGARKAPLHFFFCYIAKRRAPRPPGPPSEVISFLLGTAKGAQKLATWLAETRFFEDICPRQPLLST</sequence>
<dbReference type="PANTHER" id="PTHR33481">
    <property type="entry name" value="REVERSE TRANSCRIPTASE"/>
    <property type="match status" value="1"/>
</dbReference>
<evidence type="ECO:0000259" key="3">
    <source>
        <dbReference type="PROSITE" id="PS50879"/>
    </source>
</evidence>